<dbReference type="AlphaFoldDB" id="A0A183HJJ5"/>
<gene>
    <name evidence="1" type="ORF">OFLC_LOCUS7656</name>
</gene>
<proteinExistence type="predicted"/>
<evidence type="ECO:0000313" key="1">
    <source>
        <dbReference type="EMBL" id="VDO52078.1"/>
    </source>
</evidence>
<reference evidence="1 2" key="2">
    <citation type="submission" date="2018-11" db="EMBL/GenBank/DDBJ databases">
        <authorList>
            <consortium name="Pathogen Informatics"/>
        </authorList>
    </citation>
    <scope>NUCLEOTIDE SEQUENCE [LARGE SCALE GENOMIC DNA]</scope>
</reference>
<organism evidence="3">
    <name type="scientific">Onchocerca flexuosa</name>
    <dbReference type="NCBI Taxonomy" id="387005"/>
    <lineage>
        <taxon>Eukaryota</taxon>
        <taxon>Metazoa</taxon>
        <taxon>Ecdysozoa</taxon>
        <taxon>Nematoda</taxon>
        <taxon>Chromadorea</taxon>
        <taxon>Rhabditida</taxon>
        <taxon>Spirurina</taxon>
        <taxon>Spiruromorpha</taxon>
        <taxon>Filarioidea</taxon>
        <taxon>Onchocercidae</taxon>
        <taxon>Onchocerca</taxon>
    </lineage>
</organism>
<protein>
    <submittedName>
        <fullName evidence="3">40S ribosomal protein S6</fullName>
    </submittedName>
</protein>
<accession>A0A183HJJ5</accession>
<keyword evidence="2" id="KW-1185">Reference proteome</keyword>
<name>A0A183HJJ5_9BILA</name>
<dbReference type="Proteomes" id="UP000267606">
    <property type="component" value="Unassembled WGS sequence"/>
</dbReference>
<sequence length="29" mass="3050">MGVVQSGVKKFCPSLTLLLVAADVTSEKK</sequence>
<dbReference type="WBParaSite" id="OFLC_0000765601-mRNA-1">
    <property type="protein sequence ID" value="OFLC_0000765601-mRNA-1"/>
    <property type="gene ID" value="OFLC_0000765601"/>
</dbReference>
<evidence type="ECO:0000313" key="2">
    <source>
        <dbReference type="Proteomes" id="UP000267606"/>
    </source>
</evidence>
<reference evidence="3" key="1">
    <citation type="submission" date="2016-06" db="UniProtKB">
        <authorList>
            <consortium name="WormBaseParasite"/>
        </authorList>
    </citation>
    <scope>IDENTIFICATION</scope>
</reference>
<dbReference type="EMBL" id="UZAJ01008144">
    <property type="protein sequence ID" value="VDO52078.1"/>
    <property type="molecule type" value="Genomic_DNA"/>
</dbReference>
<evidence type="ECO:0000313" key="3">
    <source>
        <dbReference type="WBParaSite" id="OFLC_0000765601-mRNA-1"/>
    </source>
</evidence>